<evidence type="ECO:0000256" key="13">
    <source>
        <dbReference type="ARBA" id="ARBA00022989"/>
    </source>
</evidence>
<dbReference type="Gene3D" id="1.10.510.10">
    <property type="entry name" value="Transferase(Phosphotransferase) domain 1"/>
    <property type="match status" value="1"/>
</dbReference>
<dbReference type="Pfam" id="PF08276">
    <property type="entry name" value="PAN_2"/>
    <property type="match status" value="1"/>
</dbReference>
<dbReference type="InterPro" id="IPR000742">
    <property type="entry name" value="EGF"/>
</dbReference>
<gene>
    <name evidence="26" type="ORF">RIF29_31516</name>
</gene>
<keyword evidence="4" id="KW-0723">Serine/threonine-protein kinase</keyword>
<dbReference type="PROSITE" id="PS01186">
    <property type="entry name" value="EGF_2"/>
    <property type="match status" value="1"/>
</dbReference>
<evidence type="ECO:0000259" key="24">
    <source>
        <dbReference type="PROSITE" id="PS50927"/>
    </source>
</evidence>
<dbReference type="InterPro" id="IPR000858">
    <property type="entry name" value="S_locus_glycoprot_dom"/>
</dbReference>
<feature type="chain" id="PRO_5042957558" description="non-specific serine/threonine protein kinase" evidence="22">
    <location>
        <begin position="25"/>
        <end position="1000"/>
    </location>
</feature>
<dbReference type="SMART" id="SM00220">
    <property type="entry name" value="S_TKc"/>
    <property type="match status" value="1"/>
</dbReference>
<dbReference type="PANTHER" id="PTHR27002">
    <property type="entry name" value="RECEPTOR-LIKE SERINE/THREONINE-PROTEIN KINASE SD1-8"/>
    <property type="match status" value="1"/>
</dbReference>
<dbReference type="CDD" id="cd01098">
    <property type="entry name" value="PAN_AP_plant"/>
    <property type="match status" value="1"/>
</dbReference>
<evidence type="ECO:0000256" key="8">
    <source>
        <dbReference type="ARBA" id="ARBA00022729"/>
    </source>
</evidence>
<dbReference type="PANTHER" id="PTHR27002:SF798">
    <property type="entry name" value="S-LOCUS LECTIN KINASE FAMILY PROTEIN"/>
    <property type="match status" value="1"/>
</dbReference>
<keyword evidence="5" id="KW-0597">Phosphoprotein</keyword>
<dbReference type="FunFam" id="1.10.510.10:FF:000060">
    <property type="entry name" value="G-type lectin S-receptor-like serine/threonine-protein kinase"/>
    <property type="match status" value="1"/>
</dbReference>
<dbReference type="InterPro" id="IPR003609">
    <property type="entry name" value="Pan_app"/>
</dbReference>
<evidence type="ECO:0000256" key="20">
    <source>
        <dbReference type="SAM" id="MobiDB-lite"/>
    </source>
</evidence>
<reference evidence="26 27" key="1">
    <citation type="submission" date="2024-01" db="EMBL/GenBank/DDBJ databases">
        <title>The genomes of 5 underutilized Papilionoideae crops provide insights into root nodulation and disease resistanc.</title>
        <authorList>
            <person name="Yuan L."/>
        </authorList>
    </citation>
    <scope>NUCLEOTIDE SEQUENCE [LARGE SCALE GENOMIC DNA]</scope>
    <source>
        <strain evidence="26">ZHUSHIDOU_FW_LH</strain>
        <tissue evidence="26">Leaf</tissue>
    </source>
</reference>
<keyword evidence="27" id="KW-1185">Reference proteome</keyword>
<evidence type="ECO:0000256" key="22">
    <source>
        <dbReference type="SAM" id="SignalP"/>
    </source>
</evidence>
<dbReference type="Gene3D" id="3.30.200.20">
    <property type="entry name" value="Phosphorylase Kinase, domain 1"/>
    <property type="match status" value="1"/>
</dbReference>
<evidence type="ECO:0000313" key="26">
    <source>
        <dbReference type="EMBL" id="KAK7257496.1"/>
    </source>
</evidence>
<evidence type="ECO:0000256" key="12">
    <source>
        <dbReference type="ARBA" id="ARBA00022840"/>
    </source>
</evidence>
<evidence type="ECO:0000256" key="10">
    <source>
        <dbReference type="ARBA" id="ARBA00022741"/>
    </source>
</evidence>
<dbReference type="Pfam" id="PF00954">
    <property type="entry name" value="S_locus_glycop"/>
    <property type="match status" value="1"/>
</dbReference>
<keyword evidence="17" id="KW-0325">Glycoprotein</keyword>
<evidence type="ECO:0000256" key="17">
    <source>
        <dbReference type="ARBA" id="ARBA00023180"/>
    </source>
</evidence>
<evidence type="ECO:0000256" key="4">
    <source>
        <dbReference type="ARBA" id="ARBA00022527"/>
    </source>
</evidence>
<dbReference type="InterPro" id="IPR000719">
    <property type="entry name" value="Prot_kinase_dom"/>
</dbReference>
<dbReference type="PROSITE" id="PS50011">
    <property type="entry name" value="PROTEIN_KINASE_DOM"/>
    <property type="match status" value="1"/>
</dbReference>
<evidence type="ECO:0000256" key="15">
    <source>
        <dbReference type="ARBA" id="ARBA00023157"/>
    </source>
</evidence>
<dbReference type="SMART" id="SM00108">
    <property type="entry name" value="B_lectin"/>
    <property type="match status" value="1"/>
</dbReference>
<dbReference type="GO" id="GO:0030246">
    <property type="term" value="F:carbohydrate binding"/>
    <property type="evidence" value="ECO:0007669"/>
    <property type="project" value="UniProtKB-KW"/>
</dbReference>
<dbReference type="InterPro" id="IPR001480">
    <property type="entry name" value="Bulb-type_lectin_dom"/>
</dbReference>
<keyword evidence="12" id="KW-0067">ATP-binding</keyword>
<comment type="catalytic activity">
    <reaction evidence="18">
        <text>L-threonyl-[protein] + ATP = O-phospho-L-threonyl-[protein] + ADP + H(+)</text>
        <dbReference type="Rhea" id="RHEA:46608"/>
        <dbReference type="Rhea" id="RHEA-COMP:11060"/>
        <dbReference type="Rhea" id="RHEA-COMP:11605"/>
        <dbReference type="ChEBI" id="CHEBI:15378"/>
        <dbReference type="ChEBI" id="CHEBI:30013"/>
        <dbReference type="ChEBI" id="CHEBI:30616"/>
        <dbReference type="ChEBI" id="CHEBI:61977"/>
        <dbReference type="ChEBI" id="CHEBI:456216"/>
        <dbReference type="EC" id="2.7.11.1"/>
    </reaction>
</comment>
<proteinExistence type="predicted"/>
<evidence type="ECO:0000313" key="27">
    <source>
        <dbReference type="Proteomes" id="UP001372338"/>
    </source>
</evidence>
<keyword evidence="11" id="KW-0418">Kinase</keyword>
<evidence type="ECO:0000256" key="7">
    <source>
        <dbReference type="ARBA" id="ARBA00022692"/>
    </source>
</evidence>
<dbReference type="PROSITE" id="PS50948">
    <property type="entry name" value="PAN"/>
    <property type="match status" value="1"/>
</dbReference>
<dbReference type="GO" id="GO:0005524">
    <property type="term" value="F:ATP binding"/>
    <property type="evidence" value="ECO:0007669"/>
    <property type="project" value="UniProtKB-KW"/>
</dbReference>
<keyword evidence="10" id="KW-0547">Nucleotide-binding</keyword>
<keyword evidence="6" id="KW-0808">Transferase</keyword>
<keyword evidence="8 22" id="KW-0732">Signal</keyword>
<dbReference type="EC" id="2.7.11.1" evidence="2"/>
<keyword evidence="15" id="KW-1015">Disulfide bond</keyword>
<feature type="region of interest" description="Disordered" evidence="20">
    <location>
        <begin position="965"/>
        <end position="1000"/>
    </location>
</feature>
<feature type="signal peptide" evidence="22">
    <location>
        <begin position="1"/>
        <end position="24"/>
    </location>
</feature>
<comment type="catalytic activity">
    <reaction evidence="19">
        <text>L-seryl-[protein] + ATP = O-phospho-L-seryl-[protein] + ADP + H(+)</text>
        <dbReference type="Rhea" id="RHEA:17989"/>
        <dbReference type="Rhea" id="RHEA-COMP:9863"/>
        <dbReference type="Rhea" id="RHEA-COMP:11604"/>
        <dbReference type="ChEBI" id="CHEBI:15378"/>
        <dbReference type="ChEBI" id="CHEBI:29999"/>
        <dbReference type="ChEBI" id="CHEBI:30616"/>
        <dbReference type="ChEBI" id="CHEBI:83421"/>
        <dbReference type="ChEBI" id="CHEBI:456216"/>
        <dbReference type="EC" id="2.7.11.1"/>
    </reaction>
</comment>
<dbReference type="InterPro" id="IPR008271">
    <property type="entry name" value="Ser/Thr_kinase_AS"/>
</dbReference>
<keyword evidence="16" id="KW-0675">Receptor</keyword>
<dbReference type="GO" id="GO:0004674">
    <property type="term" value="F:protein serine/threonine kinase activity"/>
    <property type="evidence" value="ECO:0007669"/>
    <property type="project" value="UniProtKB-KW"/>
</dbReference>
<dbReference type="PROSITE" id="PS00108">
    <property type="entry name" value="PROTEIN_KINASE_ST"/>
    <property type="match status" value="1"/>
</dbReference>
<evidence type="ECO:0000256" key="3">
    <source>
        <dbReference type="ARBA" id="ARBA00022475"/>
    </source>
</evidence>
<dbReference type="AlphaFoldDB" id="A0AAN9EI02"/>
<comment type="caution">
    <text evidence="26">The sequence shown here is derived from an EMBL/GenBank/DDBJ whole genome shotgun (WGS) entry which is preliminary data.</text>
</comment>
<dbReference type="SUPFAM" id="SSF56112">
    <property type="entry name" value="Protein kinase-like (PK-like)"/>
    <property type="match status" value="1"/>
</dbReference>
<keyword evidence="13 21" id="KW-1133">Transmembrane helix</keyword>
<evidence type="ECO:0000256" key="2">
    <source>
        <dbReference type="ARBA" id="ARBA00012513"/>
    </source>
</evidence>
<keyword evidence="14 21" id="KW-0472">Membrane</keyword>
<dbReference type="PROSITE" id="PS50927">
    <property type="entry name" value="BULB_LECTIN"/>
    <property type="match status" value="1"/>
</dbReference>
<evidence type="ECO:0000256" key="5">
    <source>
        <dbReference type="ARBA" id="ARBA00022553"/>
    </source>
</evidence>
<evidence type="ECO:0000259" key="25">
    <source>
        <dbReference type="PROSITE" id="PS50948"/>
    </source>
</evidence>
<feature type="transmembrane region" description="Helical" evidence="21">
    <location>
        <begin position="598"/>
        <end position="622"/>
    </location>
</feature>
<protein>
    <recommendedName>
        <fullName evidence="2">non-specific serine/threonine protein kinase</fullName>
        <ecNumber evidence="2">2.7.11.1</ecNumber>
    </recommendedName>
</protein>
<dbReference type="GO" id="GO:0005886">
    <property type="term" value="C:plasma membrane"/>
    <property type="evidence" value="ECO:0007669"/>
    <property type="project" value="UniProtKB-SubCell"/>
</dbReference>
<evidence type="ECO:0000256" key="14">
    <source>
        <dbReference type="ARBA" id="ARBA00023136"/>
    </source>
</evidence>
<dbReference type="InterPro" id="IPR011009">
    <property type="entry name" value="Kinase-like_dom_sf"/>
</dbReference>
<comment type="subcellular location">
    <subcellularLocation>
        <location evidence="1">Cell membrane</location>
        <topology evidence="1">Single-pass type I membrane protein</topology>
    </subcellularLocation>
</comment>
<evidence type="ECO:0000256" key="21">
    <source>
        <dbReference type="SAM" id="Phobius"/>
    </source>
</evidence>
<sequence>MRGVVLFLFLVCARLLCHSQPCLASDTLKAGEQIKGSETNLVSASNKFELGFFSKTTGRYLGIWYHRLPEYSTAPTVVWVANRDNPVAEDSVGVLQISKDGNLQVVDTSGTSYWSSKLEEHSSSINMTALKLKLMDSGNLLSLDEHLGLNLWQSFDHPTDTFLPGMDMRYGLELTSWRYFDDPGSGNFTFKFSLRMGNRYVIFNQSELYWESDRQGVITSLGARTNDNDVSTEASFLLSNRIVRNGTLISYENIRVMINSTGVVQLLSRDDFQVDSIKWLQPKTLCFVYNTCGKFATCNDDNNNNVKVCKCLPGFDKVNKGCARKSATCGSDTTFLNLVMTKVGNPDKQVAAANESDCRSTCLRNCSQCQAYSYATPITTPIRPHHFISPSCWIWTQDLATLKEDSANGRNLSVRVHKSDIAPTPKTCEPCGSNIVPYPLSTGPTCGDPKYFNFSCDNSKGELSFTTTTHSYRVTSINAGSRRFSIQVFQEVSFRSDCDESTQKDENLQVSSPFDKIDNNQCYGDEVEISWRKPSEPTCTESIDCKGWAHSTCKATGEGNRCLCDANYYWHGDILNCTQEAISSPNSTLGKGKSKIKWSLVLGITLTGVVIVACIIIVAYVCRRKIALKQDRESILTNRRVRFNDSERHVKDLIDMEGLEETDNEGIEVPYFDFESILVATDHFSDANKLGRGGYGPVYKGKLQGGQDIAVKRLSSVSSQGLQEFKNEVVLIAKLQHRNLVRLRGYCIKGDEKILLYEYMPNKSLDAFIFDPTQSVLLDWPMRFDIILGVARGLLYLHQDSKLRVIHRDMKTSNILLDEEMQPKISDFGLAKIFGGKETEGNTERVVGTYGYMSPEYALDGVFSTKSDVFSFGVVLLEIISGKKNTGFYQSKEVSSLLGYAWRLWTEDKLLDLMDMGLHETCKSNQFIRCALIGLLCVQDEPGDRPSMSNVVIMLDSEIATLPTPKQPTFFSRKELSSTASSSTKPGKNLDFESSTLEGR</sequence>
<dbReference type="InterPro" id="IPR025287">
    <property type="entry name" value="WAK_GUB"/>
</dbReference>
<dbReference type="InterPro" id="IPR001245">
    <property type="entry name" value="Ser-Thr/Tyr_kinase_cat_dom"/>
</dbReference>
<keyword evidence="3" id="KW-1003">Cell membrane</keyword>
<dbReference type="InterPro" id="IPR036426">
    <property type="entry name" value="Bulb-type_lectin_dom_sf"/>
</dbReference>
<dbReference type="EMBL" id="JAYWIO010000006">
    <property type="protein sequence ID" value="KAK7257496.1"/>
    <property type="molecule type" value="Genomic_DNA"/>
</dbReference>
<accession>A0AAN9EI02</accession>
<feature type="domain" description="Bulb-type lectin" evidence="24">
    <location>
        <begin position="25"/>
        <end position="155"/>
    </location>
</feature>
<dbReference type="FunFam" id="2.90.10.10:FF:000009">
    <property type="entry name" value="Receptor-like serine/threonine-protein kinase SD1-8"/>
    <property type="match status" value="1"/>
</dbReference>
<evidence type="ECO:0000256" key="1">
    <source>
        <dbReference type="ARBA" id="ARBA00004251"/>
    </source>
</evidence>
<feature type="domain" description="Apple" evidence="25">
    <location>
        <begin position="329"/>
        <end position="419"/>
    </location>
</feature>
<keyword evidence="7 21" id="KW-0812">Transmembrane</keyword>
<organism evidence="26 27">
    <name type="scientific">Crotalaria pallida</name>
    <name type="common">Smooth rattlebox</name>
    <name type="synonym">Crotalaria striata</name>
    <dbReference type="NCBI Taxonomy" id="3830"/>
    <lineage>
        <taxon>Eukaryota</taxon>
        <taxon>Viridiplantae</taxon>
        <taxon>Streptophyta</taxon>
        <taxon>Embryophyta</taxon>
        <taxon>Tracheophyta</taxon>
        <taxon>Spermatophyta</taxon>
        <taxon>Magnoliopsida</taxon>
        <taxon>eudicotyledons</taxon>
        <taxon>Gunneridae</taxon>
        <taxon>Pentapetalae</taxon>
        <taxon>rosids</taxon>
        <taxon>fabids</taxon>
        <taxon>Fabales</taxon>
        <taxon>Fabaceae</taxon>
        <taxon>Papilionoideae</taxon>
        <taxon>50 kb inversion clade</taxon>
        <taxon>genistoids sensu lato</taxon>
        <taxon>core genistoids</taxon>
        <taxon>Crotalarieae</taxon>
        <taxon>Crotalaria</taxon>
    </lineage>
</organism>
<dbReference type="Gene3D" id="2.90.10.10">
    <property type="entry name" value="Bulb-type lectin domain"/>
    <property type="match status" value="1"/>
</dbReference>
<evidence type="ECO:0000256" key="18">
    <source>
        <dbReference type="ARBA" id="ARBA00047899"/>
    </source>
</evidence>
<dbReference type="FunFam" id="3.30.200.20:FF:000330">
    <property type="entry name" value="G-type lectin S-receptor-like serine/threonine-protein kinase At4g03230"/>
    <property type="match status" value="1"/>
</dbReference>
<feature type="domain" description="Protein kinase" evidence="23">
    <location>
        <begin position="684"/>
        <end position="970"/>
    </location>
</feature>
<evidence type="ECO:0000256" key="16">
    <source>
        <dbReference type="ARBA" id="ARBA00023170"/>
    </source>
</evidence>
<keyword evidence="9" id="KW-0430">Lectin</keyword>
<name>A0AAN9EI02_CROPI</name>
<dbReference type="Pfam" id="PF13947">
    <property type="entry name" value="GUB_WAK_bind"/>
    <property type="match status" value="1"/>
</dbReference>
<dbReference type="Pfam" id="PF07714">
    <property type="entry name" value="PK_Tyr_Ser-Thr"/>
    <property type="match status" value="1"/>
</dbReference>
<dbReference type="CDD" id="cd00028">
    <property type="entry name" value="B_lectin"/>
    <property type="match status" value="1"/>
</dbReference>
<evidence type="ECO:0000256" key="19">
    <source>
        <dbReference type="ARBA" id="ARBA00048679"/>
    </source>
</evidence>
<feature type="compositionally biased region" description="Polar residues" evidence="20">
    <location>
        <begin position="977"/>
        <end position="1000"/>
    </location>
</feature>
<dbReference type="SUPFAM" id="SSF51110">
    <property type="entry name" value="alpha-D-mannose-specific plant lectins"/>
    <property type="match status" value="1"/>
</dbReference>
<dbReference type="Pfam" id="PF01453">
    <property type="entry name" value="B_lectin"/>
    <property type="match status" value="1"/>
</dbReference>
<evidence type="ECO:0000256" key="6">
    <source>
        <dbReference type="ARBA" id="ARBA00022679"/>
    </source>
</evidence>
<dbReference type="GO" id="GO:0048544">
    <property type="term" value="P:recognition of pollen"/>
    <property type="evidence" value="ECO:0007669"/>
    <property type="project" value="InterPro"/>
</dbReference>
<evidence type="ECO:0000256" key="9">
    <source>
        <dbReference type="ARBA" id="ARBA00022734"/>
    </source>
</evidence>
<dbReference type="Proteomes" id="UP001372338">
    <property type="component" value="Unassembled WGS sequence"/>
</dbReference>
<evidence type="ECO:0000259" key="23">
    <source>
        <dbReference type="PROSITE" id="PS50011"/>
    </source>
</evidence>
<dbReference type="CDD" id="cd14066">
    <property type="entry name" value="STKc_IRAK"/>
    <property type="match status" value="1"/>
</dbReference>
<evidence type="ECO:0000256" key="11">
    <source>
        <dbReference type="ARBA" id="ARBA00022777"/>
    </source>
</evidence>